<dbReference type="Pfam" id="PF03738">
    <property type="entry name" value="GSP_synth"/>
    <property type="match status" value="1"/>
</dbReference>
<dbReference type="GO" id="GO:0016874">
    <property type="term" value="F:ligase activity"/>
    <property type="evidence" value="ECO:0007669"/>
    <property type="project" value="UniProtKB-KW"/>
</dbReference>
<evidence type="ECO:0000256" key="1">
    <source>
        <dbReference type="ARBA" id="ARBA00022598"/>
    </source>
</evidence>
<name>A0A942Z980_9FIRM</name>
<evidence type="ECO:0000259" key="6">
    <source>
        <dbReference type="Pfam" id="PF03738"/>
    </source>
</evidence>
<evidence type="ECO:0000313" key="7">
    <source>
        <dbReference type="EMBL" id="MBS4539048.1"/>
    </source>
</evidence>
<dbReference type="Proteomes" id="UP000724672">
    <property type="component" value="Unassembled WGS sequence"/>
</dbReference>
<dbReference type="RefSeq" id="WP_203366971.1">
    <property type="nucleotide sequence ID" value="NZ_WSFT01000040.1"/>
</dbReference>
<evidence type="ECO:0000256" key="2">
    <source>
        <dbReference type="ARBA" id="ARBA00022723"/>
    </source>
</evidence>
<keyword evidence="8" id="KW-1185">Reference proteome</keyword>
<proteinExistence type="predicted"/>
<comment type="caution">
    <text evidence="7">The sequence shown here is derived from an EMBL/GenBank/DDBJ whole genome shotgun (WGS) entry which is preliminary data.</text>
</comment>
<dbReference type="AlphaFoldDB" id="A0A942Z980"/>
<sequence>MNRKQIDKQYINMILENKEEYYKDYIRTKERVKDSKATYKGQPVPFLYMPKFYTDEDIENFRNLTTVMSSIFNKVIDKFLQDENYRLKFKFPNWINDLILLPKQYDSYFPMARFDIFYDYDGNFKFCEINTDGTSAMNEERELSRVFMDSKGVEDFKEEFNFEPFELFETWIDEVLNIYKEKHTKSNPAIAIVDFVSKSSMEEFIEFRDRFRKRGLWCEIISPDELEYKDGYLYSGNKMIDIVYRRLVTKDLMDNKDDINDFIEGIKSSNTTIIGPLKSQIVHNKIIFKILQEEETLNLLTEEERNFVIRHIPFTKELDLANLDIDEIIKNKGKYIIKPMDFYASKGVYAGKEHSKEKWEQYLKQCNDNNYLIQEYFNPPETEMIDFEEGSTLKSFKNITGLYIYNENFYGVYSRVGKKAIISGIHDGYTLPTFHTRKKG</sequence>
<dbReference type="GO" id="GO:0005524">
    <property type="term" value="F:ATP binding"/>
    <property type="evidence" value="ECO:0007669"/>
    <property type="project" value="UniProtKB-KW"/>
</dbReference>
<reference evidence="7" key="1">
    <citation type="submission" date="2019-12" db="EMBL/GenBank/DDBJ databases">
        <title>Clostridiaceae gen. nov. sp. nov., isolated from sediment in Xinjiang, China.</title>
        <authorList>
            <person name="Zhang R."/>
        </authorList>
    </citation>
    <scope>NUCLEOTIDE SEQUENCE</scope>
    <source>
        <strain evidence="7">D2Q-11</strain>
    </source>
</reference>
<keyword evidence="5" id="KW-0460">Magnesium</keyword>
<evidence type="ECO:0000256" key="4">
    <source>
        <dbReference type="ARBA" id="ARBA00022840"/>
    </source>
</evidence>
<dbReference type="SUPFAM" id="SSF56059">
    <property type="entry name" value="Glutathione synthetase ATP-binding domain-like"/>
    <property type="match status" value="1"/>
</dbReference>
<feature type="domain" description="Glutathionylspermidine synthase pre-ATP-grasp-like" evidence="6">
    <location>
        <begin position="54"/>
        <end position="300"/>
    </location>
</feature>
<keyword evidence="1" id="KW-0436">Ligase</keyword>
<evidence type="ECO:0000313" key="8">
    <source>
        <dbReference type="Proteomes" id="UP000724672"/>
    </source>
</evidence>
<dbReference type="GO" id="GO:0046872">
    <property type="term" value="F:metal ion binding"/>
    <property type="evidence" value="ECO:0007669"/>
    <property type="project" value="UniProtKB-KW"/>
</dbReference>
<keyword evidence="3" id="KW-0547">Nucleotide-binding</keyword>
<dbReference type="InterPro" id="IPR005494">
    <property type="entry name" value="GSPS_pre-ATP-grasp-like_dom"/>
</dbReference>
<accession>A0A942Z980</accession>
<keyword evidence="2" id="KW-0479">Metal-binding</keyword>
<gene>
    <name evidence="7" type="ORF">GOQ27_11285</name>
</gene>
<keyword evidence="4" id="KW-0067">ATP-binding</keyword>
<protein>
    <submittedName>
        <fullName evidence="7">Glutathionylspermidine synthase family protein</fullName>
    </submittedName>
</protein>
<dbReference type="EMBL" id="WSFT01000040">
    <property type="protein sequence ID" value="MBS4539048.1"/>
    <property type="molecule type" value="Genomic_DNA"/>
</dbReference>
<evidence type="ECO:0000256" key="5">
    <source>
        <dbReference type="ARBA" id="ARBA00022842"/>
    </source>
</evidence>
<evidence type="ECO:0000256" key="3">
    <source>
        <dbReference type="ARBA" id="ARBA00022741"/>
    </source>
</evidence>
<organism evidence="7 8">
    <name type="scientific">Anaeromonas frigoriresistens</name>
    <dbReference type="NCBI Taxonomy" id="2683708"/>
    <lineage>
        <taxon>Bacteria</taxon>
        <taxon>Bacillati</taxon>
        <taxon>Bacillota</taxon>
        <taxon>Tissierellia</taxon>
        <taxon>Tissierellales</taxon>
        <taxon>Thermohalobacteraceae</taxon>
        <taxon>Anaeromonas</taxon>
    </lineage>
</organism>